<evidence type="ECO:0000313" key="1">
    <source>
        <dbReference type="EMBL" id="KJJ88115.1"/>
    </source>
</evidence>
<name>A0AAP0VMQ0_PREIN</name>
<reference evidence="1 2" key="1">
    <citation type="journal article" date="2015" name="BMC Genomics">
        <title>Comparative genome analysis of Prevotella intermedia strain isolated from infected root canal reveals features related to pathogenicity and adaptation.</title>
        <authorList>
            <person name="Ruan Y."/>
            <person name="Shen L."/>
            <person name="Zou Y."/>
            <person name="Qi Z."/>
            <person name="Yin J."/>
            <person name="Jiang J."/>
            <person name="Guo L."/>
            <person name="He L."/>
            <person name="Chen Z."/>
            <person name="Tang Z."/>
            <person name="Qin S."/>
        </authorList>
    </citation>
    <scope>NUCLEOTIDE SEQUENCE [LARGE SCALE GENOMIC DNA]</scope>
    <source>
        <strain evidence="1 2">ZT</strain>
    </source>
</reference>
<evidence type="ECO:0000313" key="2">
    <source>
        <dbReference type="Proteomes" id="UP000032541"/>
    </source>
</evidence>
<proteinExistence type="predicted"/>
<accession>A0AAP0VMQ0</accession>
<sequence length="41" mass="4624">MFCIPKAAVLHGKSVGFAAQKSRFRIVKAQLSLFKRIIFTN</sequence>
<protein>
    <submittedName>
        <fullName evidence="1">Uncharacterized protein</fullName>
    </submittedName>
</protein>
<dbReference type="EMBL" id="ATMK01000001">
    <property type="protein sequence ID" value="KJJ88115.1"/>
    <property type="molecule type" value="Genomic_DNA"/>
</dbReference>
<comment type="caution">
    <text evidence="1">The sequence shown here is derived from an EMBL/GenBank/DDBJ whole genome shotgun (WGS) entry which is preliminary data.</text>
</comment>
<gene>
    <name evidence="1" type="ORF">M573_101038</name>
</gene>
<dbReference type="AlphaFoldDB" id="A0AAP0VMQ0"/>
<dbReference type="Proteomes" id="UP000032541">
    <property type="component" value="Unassembled WGS sequence"/>
</dbReference>
<organism evidence="1 2">
    <name type="scientific">Prevotella intermedia ZT</name>
    <dbReference type="NCBI Taxonomy" id="1347790"/>
    <lineage>
        <taxon>Bacteria</taxon>
        <taxon>Pseudomonadati</taxon>
        <taxon>Bacteroidota</taxon>
        <taxon>Bacteroidia</taxon>
        <taxon>Bacteroidales</taxon>
        <taxon>Prevotellaceae</taxon>
        <taxon>Prevotella</taxon>
    </lineage>
</organism>